<dbReference type="CDD" id="cd06170">
    <property type="entry name" value="LuxR_C_like"/>
    <property type="match status" value="1"/>
</dbReference>
<dbReference type="InterPro" id="IPR051797">
    <property type="entry name" value="TrmB-like"/>
</dbReference>
<evidence type="ECO:0000313" key="2">
    <source>
        <dbReference type="EMBL" id="MBW5482324.1"/>
    </source>
</evidence>
<dbReference type="InterPro" id="IPR000792">
    <property type="entry name" value="Tscrpt_reg_LuxR_C"/>
</dbReference>
<dbReference type="SUPFAM" id="SSF46894">
    <property type="entry name" value="C-terminal effector domain of the bipartite response regulators"/>
    <property type="match status" value="1"/>
</dbReference>
<dbReference type="Pfam" id="PF00196">
    <property type="entry name" value="GerE"/>
    <property type="match status" value="1"/>
</dbReference>
<gene>
    <name evidence="2" type="ORF">GPJ59_10620</name>
</gene>
<comment type="caution">
    <text evidence="2">The sequence shown here is derived from an EMBL/GenBank/DDBJ whole genome shotgun (WGS) entry which is preliminary data.</text>
</comment>
<dbReference type="EMBL" id="WTFF01000053">
    <property type="protein sequence ID" value="MBW5482324.1"/>
    <property type="molecule type" value="Genomic_DNA"/>
</dbReference>
<dbReference type="Proteomes" id="UP000812013">
    <property type="component" value="Unassembled WGS sequence"/>
</dbReference>
<name>A0ABS6Z3L2_9ACTN</name>
<dbReference type="PANTHER" id="PTHR34293:SF1">
    <property type="entry name" value="HTH-TYPE TRANSCRIPTIONAL REGULATOR TRMBL2"/>
    <property type="match status" value="1"/>
</dbReference>
<dbReference type="InterPro" id="IPR036388">
    <property type="entry name" value="WH-like_DNA-bd_sf"/>
</dbReference>
<dbReference type="InterPro" id="IPR016032">
    <property type="entry name" value="Sig_transdc_resp-reg_C-effctor"/>
</dbReference>
<feature type="domain" description="HTH luxR-type" evidence="1">
    <location>
        <begin position="260"/>
        <end position="325"/>
    </location>
</feature>
<proteinExistence type="predicted"/>
<reference evidence="2 3" key="1">
    <citation type="submission" date="2019-12" db="EMBL/GenBank/DDBJ databases">
        <title>Genome sequence of Streptomyces bambusae.</title>
        <authorList>
            <person name="Bansal K."/>
            <person name="Choksket S."/>
            <person name="Korpole S."/>
            <person name="Patil P.B."/>
        </authorList>
    </citation>
    <scope>NUCLEOTIDE SEQUENCE [LARGE SCALE GENOMIC DNA]</scope>
    <source>
        <strain evidence="2 3">SK60</strain>
    </source>
</reference>
<accession>A0ABS6Z3L2</accession>
<dbReference type="SMART" id="SM00421">
    <property type="entry name" value="HTH_LUXR"/>
    <property type="match status" value="1"/>
</dbReference>
<dbReference type="Gene3D" id="1.10.10.10">
    <property type="entry name" value="Winged helix-like DNA-binding domain superfamily/Winged helix DNA-binding domain"/>
    <property type="match status" value="2"/>
</dbReference>
<dbReference type="PROSITE" id="PS50043">
    <property type="entry name" value="HTH_LUXR_2"/>
    <property type="match status" value="1"/>
</dbReference>
<protein>
    <submittedName>
        <fullName evidence="2">Helix-turn-helix transcriptional regulator</fullName>
    </submittedName>
</protein>
<evidence type="ECO:0000259" key="1">
    <source>
        <dbReference type="PROSITE" id="PS50043"/>
    </source>
</evidence>
<organism evidence="2 3">
    <name type="scientific">Streptomyces bambusae</name>
    <dbReference type="NCBI Taxonomy" id="1550616"/>
    <lineage>
        <taxon>Bacteria</taxon>
        <taxon>Bacillati</taxon>
        <taxon>Actinomycetota</taxon>
        <taxon>Actinomycetes</taxon>
        <taxon>Kitasatosporales</taxon>
        <taxon>Streptomycetaceae</taxon>
        <taxon>Streptomyces</taxon>
    </lineage>
</organism>
<evidence type="ECO:0000313" key="3">
    <source>
        <dbReference type="Proteomes" id="UP000812013"/>
    </source>
</evidence>
<keyword evidence="3" id="KW-1185">Reference proteome</keyword>
<dbReference type="RefSeq" id="WP_219666358.1">
    <property type="nucleotide sequence ID" value="NZ_WTFF01000053.1"/>
</dbReference>
<dbReference type="PANTHER" id="PTHR34293">
    <property type="entry name" value="HTH-TYPE TRANSCRIPTIONAL REGULATOR TRMBL2"/>
    <property type="match status" value="1"/>
</dbReference>
<sequence>MLTLLGLDQHTETVYRAMLAHPGDGVSALSERLDLPEDIVRHSLDQLSELALVRPSYDAPGRIHAVSPDVGMEILLARQRAELAAQQQRIEASQVAAARLISEYAALRPDAGQPGVEHLTGLDEVRDRIAALTRDIKEEVMIFAPDGEQTPENLEASRPLDEAVLKRGVRMRTIYLDSVRNSPHSTAYAEWLGKLGRQARTAPTLPLRMIIADRAAAIVPVDSGNSAAGAVVLTGDGTLTALCALFESVWENAKPFGEKPQRSGDSLTDTELTALKLLADGHTDESIAKRLGVSHRTARRIATTLMERLGARSRFEAGVQAVRQGWLT</sequence>